<dbReference type="STRING" id="767434.Fraau_3209"/>
<evidence type="ECO:0000313" key="7">
    <source>
        <dbReference type="EMBL" id="AFC87532.1"/>
    </source>
</evidence>
<dbReference type="NCBIfam" id="TIGR03476">
    <property type="entry name" value="HpnL"/>
    <property type="match status" value="1"/>
</dbReference>
<reference evidence="7" key="1">
    <citation type="submission" date="2012-02" db="EMBL/GenBank/DDBJ databases">
        <title>The complete genome of Frateuria aurantia DSM 6220.</title>
        <authorList>
            <consortium name="US DOE Joint Genome Institute (JGI-PGF)"/>
            <person name="Lucas S."/>
            <person name="Copeland A."/>
            <person name="Lapidus A."/>
            <person name="Glavina del Rio T."/>
            <person name="Dalin E."/>
            <person name="Tice H."/>
            <person name="Bruce D."/>
            <person name="Goodwin L."/>
            <person name="Pitluck S."/>
            <person name="Peters L."/>
            <person name="Ovchinnikova G."/>
            <person name="Teshima H."/>
            <person name="Kyrpides N."/>
            <person name="Mavromatis K."/>
            <person name="Ivanova N."/>
            <person name="Brettin T."/>
            <person name="Detter J.C."/>
            <person name="Han C."/>
            <person name="Larimer F."/>
            <person name="Land M."/>
            <person name="Hauser L."/>
            <person name="Markowitz V."/>
            <person name="Cheng J.-F."/>
            <person name="Hugenholtz P."/>
            <person name="Woyke T."/>
            <person name="Wu D."/>
            <person name="Brambilla E."/>
            <person name="Klenk H.-P."/>
            <person name="Eisen J.A."/>
        </authorList>
    </citation>
    <scope>NUCLEOTIDE SEQUENCE</scope>
    <source>
        <strain evidence="7">DSM 6220</strain>
    </source>
</reference>
<dbReference type="KEGG" id="fau:Fraau_3209"/>
<evidence type="ECO:0000256" key="1">
    <source>
        <dbReference type="ARBA" id="ARBA00004651"/>
    </source>
</evidence>
<feature type="transmembrane region" description="Helical" evidence="6">
    <location>
        <begin position="38"/>
        <end position="61"/>
    </location>
</feature>
<keyword evidence="3 6" id="KW-0812">Transmembrane</keyword>
<proteinExistence type="predicted"/>
<dbReference type="Proteomes" id="UP000005234">
    <property type="component" value="Chromosome"/>
</dbReference>
<gene>
    <name evidence="7" type="ordered locus">Fraau_3209</name>
</gene>
<keyword evidence="5 6" id="KW-0472">Membrane</keyword>
<dbReference type="HOGENOM" id="CLU_052307_0_0_6"/>
<dbReference type="RefSeq" id="WP_014404534.1">
    <property type="nucleotide sequence ID" value="NC_017033.1"/>
</dbReference>
<dbReference type="PANTHER" id="PTHR39087:SF2">
    <property type="entry name" value="UPF0104 MEMBRANE PROTEIN MJ1595"/>
    <property type="match status" value="1"/>
</dbReference>
<protein>
    <submittedName>
        <fullName evidence="7">Putative membrane protein</fullName>
    </submittedName>
</protein>
<keyword evidence="8" id="KW-1185">Reference proteome</keyword>
<dbReference type="PANTHER" id="PTHR39087">
    <property type="entry name" value="UPF0104 MEMBRANE PROTEIN MJ1595"/>
    <property type="match status" value="1"/>
</dbReference>
<dbReference type="GO" id="GO:0005886">
    <property type="term" value="C:plasma membrane"/>
    <property type="evidence" value="ECO:0007669"/>
    <property type="project" value="UniProtKB-SubCell"/>
</dbReference>
<dbReference type="AlphaFoldDB" id="H8L1C4"/>
<evidence type="ECO:0000256" key="2">
    <source>
        <dbReference type="ARBA" id="ARBA00022475"/>
    </source>
</evidence>
<feature type="transmembrane region" description="Helical" evidence="6">
    <location>
        <begin position="116"/>
        <end position="141"/>
    </location>
</feature>
<evidence type="ECO:0000256" key="3">
    <source>
        <dbReference type="ARBA" id="ARBA00022692"/>
    </source>
</evidence>
<dbReference type="EMBL" id="CP003350">
    <property type="protein sequence ID" value="AFC87532.1"/>
    <property type="molecule type" value="Genomic_DNA"/>
</dbReference>
<comment type="subcellular location">
    <subcellularLocation>
        <location evidence="1">Cell membrane</location>
        <topology evidence="1">Multi-pass membrane protein</topology>
    </subcellularLocation>
</comment>
<evidence type="ECO:0000256" key="6">
    <source>
        <dbReference type="SAM" id="Phobius"/>
    </source>
</evidence>
<dbReference type="eggNOG" id="COG0392">
    <property type="taxonomic scope" value="Bacteria"/>
</dbReference>
<keyword evidence="2" id="KW-1003">Cell membrane</keyword>
<evidence type="ECO:0000313" key="8">
    <source>
        <dbReference type="Proteomes" id="UP000005234"/>
    </source>
</evidence>
<sequence>MKWISYLAGLAGLVTVIVLGLQQNWTDIGQALDHAGWALLWLLPFHALPLGLDVMGWRALLRPSDPERRAHFSFLFWVAAIREACNRLLPVANVGGELIGIHLVKRRGISGAATTASVLIEVLLTLLNQYAFTALGIVLLVCTQQATGSATTVMIALAASLPLPVGLVLLLRFGNLFSRIGEIAEKMFGGESKLAGLLDGAQLDIEVRKLFDQPLRMAAAGGWQFAGFVVGSFETWLAVKLLGAPITIWDAVAVEAITQAVRHIIFFVPAGLGVQESGLLIFGHMIGLPADISMTLSLIKRLREVLFGLPALLSWQWLERHQKNLPPEQVAEGA</sequence>
<accession>H8L1C4</accession>
<organism evidence="7 8">
    <name type="scientific">Frateuria aurantia (strain ATCC 33424 / DSM 6220 / KCTC 2777 / LMG 1558 / NBRC 3245 / NCIMB 13370)</name>
    <name type="common">Acetobacter aurantius</name>
    <dbReference type="NCBI Taxonomy" id="767434"/>
    <lineage>
        <taxon>Bacteria</taxon>
        <taxon>Pseudomonadati</taxon>
        <taxon>Pseudomonadota</taxon>
        <taxon>Gammaproteobacteria</taxon>
        <taxon>Lysobacterales</taxon>
        <taxon>Rhodanobacteraceae</taxon>
        <taxon>Frateuria</taxon>
    </lineage>
</organism>
<feature type="transmembrane region" description="Helical" evidence="6">
    <location>
        <begin position="153"/>
        <end position="171"/>
    </location>
</feature>
<name>H8L1C4_FRAAD</name>
<keyword evidence="4 6" id="KW-1133">Transmembrane helix</keyword>
<dbReference type="Pfam" id="PF03706">
    <property type="entry name" value="LPG_synthase_TM"/>
    <property type="match status" value="1"/>
</dbReference>
<evidence type="ECO:0000256" key="5">
    <source>
        <dbReference type="ARBA" id="ARBA00023136"/>
    </source>
</evidence>
<dbReference type="InterPro" id="IPR022791">
    <property type="entry name" value="L-PG_synthase/AglD"/>
</dbReference>
<evidence type="ECO:0000256" key="4">
    <source>
        <dbReference type="ARBA" id="ARBA00022989"/>
    </source>
</evidence>